<name>A0A5R9IE51_9GAMM</name>
<feature type="transmembrane region" description="Helical" evidence="1">
    <location>
        <begin position="272"/>
        <end position="293"/>
    </location>
</feature>
<dbReference type="RefSeq" id="WP_138320645.1">
    <property type="nucleotide sequence ID" value="NZ_VCBC01000014.1"/>
</dbReference>
<keyword evidence="1" id="KW-1133">Transmembrane helix</keyword>
<comment type="caution">
    <text evidence="2">The sequence shown here is derived from an EMBL/GenBank/DDBJ whole genome shotgun (WGS) entry which is preliminary data.</text>
</comment>
<evidence type="ECO:0000313" key="2">
    <source>
        <dbReference type="EMBL" id="TLU61875.1"/>
    </source>
</evidence>
<keyword evidence="1" id="KW-0812">Transmembrane</keyword>
<organism evidence="2 3">
    <name type="scientific">Thalassotalea litorea</name>
    <dbReference type="NCBI Taxonomy" id="2020715"/>
    <lineage>
        <taxon>Bacteria</taxon>
        <taxon>Pseudomonadati</taxon>
        <taxon>Pseudomonadota</taxon>
        <taxon>Gammaproteobacteria</taxon>
        <taxon>Alteromonadales</taxon>
        <taxon>Colwelliaceae</taxon>
        <taxon>Thalassotalea</taxon>
    </lineage>
</organism>
<accession>A0A5R9IE51</accession>
<protein>
    <submittedName>
        <fullName evidence="2">HupE/UreJ family protein</fullName>
    </submittedName>
</protein>
<dbReference type="AlphaFoldDB" id="A0A5R9IE51"/>
<feature type="transmembrane region" description="Helical" evidence="1">
    <location>
        <begin position="233"/>
        <end position="252"/>
    </location>
</feature>
<keyword evidence="1" id="KW-0472">Membrane</keyword>
<evidence type="ECO:0000256" key="1">
    <source>
        <dbReference type="SAM" id="Phobius"/>
    </source>
</evidence>
<feature type="transmembrane region" description="Helical" evidence="1">
    <location>
        <begin position="305"/>
        <end position="323"/>
    </location>
</feature>
<dbReference type="OrthoDB" id="9808870at2"/>
<dbReference type="InterPro" id="IPR032809">
    <property type="entry name" value="Put_HupE_UreJ"/>
</dbReference>
<feature type="transmembrane region" description="Helical" evidence="1">
    <location>
        <begin position="198"/>
        <end position="221"/>
    </location>
</feature>
<dbReference type="Proteomes" id="UP000307790">
    <property type="component" value="Unassembled WGS sequence"/>
</dbReference>
<feature type="transmembrane region" description="Helical" evidence="1">
    <location>
        <begin position="164"/>
        <end position="186"/>
    </location>
</feature>
<reference evidence="2 3" key="1">
    <citation type="submission" date="2019-05" db="EMBL/GenBank/DDBJ databases">
        <title>Genome sequences of Thalassotalea litorea 1K03283.</title>
        <authorList>
            <person name="Zhang D."/>
        </authorList>
    </citation>
    <scope>NUCLEOTIDE SEQUENCE [LARGE SCALE GENOMIC DNA]</scope>
    <source>
        <strain evidence="2 3">MCCC 1K03283</strain>
    </source>
</reference>
<keyword evidence="3" id="KW-1185">Reference proteome</keyword>
<dbReference type="EMBL" id="VCBC01000014">
    <property type="protein sequence ID" value="TLU61875.1"/>
    <property type="molecule type" value="Genomic_DNA"/>
</dbReference>
<dbReference type="Pfam" id="PF13795">
    <property type="entry name" value="HupE_UreJ_2"/>
    <property type="match status" value="1"/>
</dbReference>
<feature type="transmembrane region" description="Helical" evidence="1">
    <location>
        <begin position="41"/>
        <end position="63"/>
    </location>
</feature>
<gene>
    <name evidence="2" type="ORF">FE810_13745</name>
</gene>
<evidence type="ECO:0000313" key="3">
    <source>
        <dbReference type="Proteomes" id="UP000307790"/>
    </source>
</evidence>
<sequence length="332" mass="36850">MFATILRGSAAYILTCLLWTGIVQADVFQLGHLRLSSAPGDGFYVLSATIPVSSFSGAGITLPQGCELKETKRADRSQSIRIFYNFYCSEPLQGTIRTPWRLDGARFVNDVSSQPKHIHNLIPGPAGIDIPLSNQSASLQTLSTLAITYLYEGIEHIWFGWDHLLFILCLCFLMRGRQLIAIITAFTLGHSLTLGLSYFNVLSVAVAPVESLIAFSIILMARQSLMAKGKQDLYWNWRIIFIIGAFGLLHGLGFASALAELSAAETQKWPTLIFFNLGVEVGQILFVMVFTVFQKVINLGKHYQRVRNGILMFTGCIAGYWFVERLVTITAL</sequence>
<proteinExistence type="predicted"/>